<dbReference type="EMBL" id="JBHLWO010000002">
    <property type="protein sequence ID" value="MFC0320781.1"/>
    <property type="molecule type" value="Genomic_DNA"/>
</dbReference>
<dbReference type="PANTHER" id="PTHR35810:SF1">
    <property type="entry name" value="CYTOPLASMIC PROTEIN"/>
    <property type="match status" value="1"/>
</dbReference>
<dbReference type="Proteomes" id="UP001589774">
    <property type="component" value="Unassembled WGS sequence"/>
</dbReference>
<gene>
    <name evidence="1" type="primary">rhuM</name>
    <name evidence="1" type="ORF">ACFFI0_20820</name>
</gene>
<dbReference type="Pfam" id="PF13310">
    <property type="entry name" value="Virulence_RhuM"/>
    <property type="match status" value="1"/>
</dbReference>
<evidence type="ECO:0000313" key="2">
    <source>
        <dbReference type="Proteomes" id="UP001589774"/>
    </source>
</evidence>
<sequence>MATVKESLTVQLEGNRKVKRKIEPYNLDVIISVGYRVKSSQGKLFNVFLYLFLNKEYTLSNSLFSKFLFSVITSAFAIKPFFS</sequence>
<dbReference type="RefSeq" id="WP_354004748.1">
    <property type="nucleotide sequence ID" value="NZ_JBHLWO010000002.1"/>
</dbReference>
<proteinExistence type="predicted"/>
<keyword evidence="2" id="KW-1185">Reference proteome</keyword>
<accession>A0ABV6HPI8</accession>
<dbReference type="InterPro" id="IPR011204">
    <property type="entry name" value="Virulence_RhuM-like"/>
</dbReference>
<protein>
    <submittedName>
        <fullName evidence="1">RhuM family protein</fullName>
    </submittedName>
</protein>
<organism evidence="1 2">
    <name type="scientific">Olivibacter oleidegradans</name>
    <dbReference type="NCBI Taxonomy" id="760123"/>
    <lineage>
        <taxon>Bacteria</taxon>
        <taxon>Pseudomonadati</taxon>
        <taxon>Bacteroidota</taxon>
        <taxon>Sphingobacteriia</taxon>
        <taxon>Sphingobacteriales</taxon>
        <taxon>Sphingobacteriaceae</taxon>
        <taxon>Olivibacter</taxon>
    </lineage>
</organism>
<name>A0ABV6HPI8_9SPHI</name>
<comment type="caution">
    <text evidence="1">The sequence shown here is derived from an EMBL/GenBank/DDBJ whole genome shotgun (WGS) entry which is preliminary data.</text>
</comment>
<reference evidence="1 2" key="1">
    <citation type="submission" date="2024-09" db="EMBL/GenBank/DDBJ databases">
        <authorList>
            <person name="Sun Q."/>
            <person name="Mori K."/>
        </authorList>
    </citation>
    <scope>NUCLEOTIDE SEQUENCE [LARGE SCALE GENOMIC DNA]</scope>
    <source>
        <strain evidence="1 2">CCM 7765</strain>
    </source>
</reference>
<dbReference type="PANTHER" id="PTHR35810">
    <property type="entry name" value="CYTOPLASMIC PROTEIN-RELATED"/>
    <property type="match status" value="1"/>
</dbReference>
<evidence type="ECO:0000313" key="1">
    <source>
        <dbReference type="EMBL" id="MFC0320781.1"/>
    </source>
</evidence>